<protein>
    <submittedName>
        <fullName evidence="1">Uncharacterized protein</fullName>
    </submittedName>
</protein>
<accession>W2G7C7</accession>
<dbReference type="EMBL" id="KI688288">
    <property type="protein sequence ID" value="ETK78106.1"/>
    <property type="molecule type" value="Genomic_DNA"/>
</dbReference>
<dbReference type="Proteomes" id="UP000053236">
    <property type="component" value="Unassembled WGS sequence"/>
</dbReference>
<reference evidence="1" key="1">
    <citation type="submission" date="2013-11" db="EMBL/GenBank/DDBJ databases">
        <title>The Genome Sequence of Phytophthora parasitica CJ02B3.</title>
        <authorList>
            <consortium name="The Broad Institute Genomics Platform"/>
            <person name="Russ C."/>
            <person name="Tyler B."/>
            <person name="Panabieres F."/>
            <person name="Shan W."/>
            <person name="Tripathy S."/>
            <person name="Grunwald N."/>
            <person name="Machado M."/>
            <person name="Johnson C.S."/>
            <person name="Arredondo F."/>
            <person name="Hong C."/>
            <person name="Coffey M."/>
            <person name="Young S.K."/>
            <person name="Zeng Q."/>
            <person name="Gargeya S."/>
            <person name="Fitzgerald M."/>
            <person name="Abouelleil A."/>
            <person name="Alvarado L."/>
            <person name="Chapman S.B."/>
            <person name="Gainer-Dewar J."/>
            <person name="Goldberg J."/>
            <person name="Griggs A."/>
            <person name="Gujja S."/>
            <person name="Hansen M."/>
            <person name="Howarth C."/>
            <person name="Imamovic A."/>
            <person name="Ireland A."/>
            <person name="Larimer J."/>
            <person name="McCowan C."/>
            <person name="Murphy C."/>
            <person name="Pearson M."/>
            <person name="Poon T.W."/>
            <person name="Priest M."/>
            <person name="Roberts A."/>
            <person name="Saif S."/>
            <person name="Shea T."/>
            <person name="Sykes S."/>
            <person name="Wortman J."/>
            <person name="Nusbaum C."/>
            <person name="Birren B."/>
        </authorList>
    </citation>
    <scope>NUCLEOTIDE SEQUENCE [LARGE SCALE GENOMIC DNA]</scope>
    <source>
        <strain evidence="1">CJ02B3</strain>
    </source>
</reference>
<proteinExistence type="predicted"/>
<name>W2G7C7_PHYNI</name>
<gene>
    <name evidence="1" type="ORF">L915_15797</name>
</gene>
<dbReference type="VEuPathDB" id="FungiDB:PPTG_23810"/>
<sequence length="77" mass="8742">MMSLCPHTAFISEEMYFKVHRRKRDEIPEVRGLLASTSARMTRKKAQSISMVSKGKDKAWIMSALNELGDTVCVPLK</sequence>
<dbReference type="AlphaFoldDB" id="W2G7C7"/>
<organism evidence="1">
    <name type="scientific">Phytophthora nicotianae</name>
    <name type="common">Potato buckeye rot agent</name>
    <name type="synonym">Phytophthora parasitica</name>
    <dbReference type="NCBI Taxonomy" id="4792"/>
    <lineage>
        <taxon>Eukaryota</taxon>
        <taxon>Sar</taxon>
        <taxon>Stramenopiles</taxon>
        <taxon>Oomycota</taxon>
        <taxon>Peronosporomycetes</taxon>
        <taxon>Peronosporales</taxon>
        <taxon>Peronosporaceae</taxon>
        <taxon>Phytophthora</taxon>
    </lineage>
</organism>
<evidence type="ECO:0000313" key="1">
    <source>
        <dbReference type="EMBL" id="ETK78106.1"/>
    </source>
</evidence>